<keyword evidence="5" id="KW-1185">Reference proteome</keyword>
<proteinExistence type="inferred from homology"/>
<keyword evidence="2" id="KW-0472">Membrane</keyword>
<comment type="similarity">
    <text evidence="1">Belongs to the LytR/CpsA/Psr (LCP) family.</text>
</comment>
<dbReference type="Pfam" id="PF03816">
    <property type="entry name" value="LytR_cpsA_psr"/>
    <property type="match status" value="1"/>
</dbReference>
<dbReference type="NCBIfam" id="TIGR00350">
    <property type="entry name" value="lytR_cpsA_psr"/>
    <property type="match status" value="1"/>
</dbReference>
<protein>
    <submittedName>
        <fullName evidence="4">LytR family transcriptional regulator</fullName>
    </submittedName>
</protein>
<name>A0A327ZP33_9STAP</name>
<reference evidence="4 5" key="1">
    <citation type="journal article" date="2018" name="Front. Microbiol.">
        <title>Description and Comparative Genomics of Macrococcus caseolyticus subsp. hominis subsp. nov., Macrococcus goetzii sp. nov., Macrococcus epidermidis sp. nov., and Macrococcus bohemicus sp. nov., Novel Macrococci From Human Clinical Material With Virulence Potential and Suspected Uptake of Foreign DNA by Natural Transformation.</title>
        <authorList>
            <person name="Maslanova I."/>
            <person name="Wertheimer Z."/>
            <person name="Sedlacek I."/>
            <person name="Svec P."/>
            <person name="Indrakova A."/>
            <person name="Kovarovic V."/>
            <person name="Schumann P."/>
            <person name="Sproer C."/>
            <person name="Kralova S."/>
            <person name="Sedo O."/>
            <person name="Kristofova L."/>
            <person name="Vrbovska V."/>
            <person name="Fuzik T."/>
            <person name="Petras P."/>
            <person name="Zdrahal Z."/>
            <person name="Ruzickova V."/>
            <person name="Doskar J."/>
            <person name="Pantucek R."/>
        </authorList>
    </citation>
    <scope>NUCLEOTIDE SEQUENCE [LARGE SCALE GENOMIC DNA]</scope>
    <source>
        <strain evidence="4 5">01/688</strain>
    </source>
</reference>
<dbReference type="InterPro" id="IPR050922">
    <property type="entry name" value="LytR/CpsA/Psr_CW_biosynth"/>
</dbReference>
<dbReference type="Gene3D" id="3.40.630.190">
    <property type="entry name" value="LCP protein"/>
    <property type="match status" value="1"/>
</dbReference>
<dbReference type="PANTHER" id="PTHR33392">
    <property type="entry name" value="POLYISOPRENYL-TEICHOIC ACID--PEPTIDOGLYCAN TEICHOIC ACID TRANSFERASE TAGU"/>
    <property type="match status" value="1"/>
</dbReference>
<dbReference type="Proteomes" id="UP000249808">
    <property type="component" value="Unassembled WGS sequence"/>
</dbReference>
<dbReference type="AlphaFoldDB" id="A0A327ZP33"/>
<feature type="domain" description="Cell envelope-related transcriptional attenuator" evidence="3">
    <location>
        <begin position="93"/>
        <end position="237"/>
    </location>
</feature>
<evidence type="ECO:0000259" key="3">
    <source>
        <dbReference type="Pfam" id="PF03816"/>
    </source>
</evidence>
<comment type="caution">
    <text evidence="4">The sequence shown here is derived from an EMBL/GenBank/DDBJ whole genome shotgun (WGS) entry which is preliminary data.</text>
</comment>
<dbReference type="InterPro" id="IPR004474">
    <property type="entry name" value="LytR_CpsA_psr"/>
</dbReference>
<gene>
    <name evidence="4" type="ORF">BHU61_10070</name>
</gene>
<dbReference type="PANTHER" id="PTHR33392:SF6">
    <property type="entry name" value="POLYISOPRENYL-TEICHOIC ACID--PEPTIDOGLYCAN TEICHOIC ACID TRANSFERASE TAGU"/>
    <property type="match status" value="1"/>
</dbReference>
<evidence type="ECO:0000256" key="1">
    <source>
        <dbReference type="ARBA" id="ARBA00006068"/>
    </source>
</evidence>
<evidence type="ECO:0000256" key="2">
    <source>
        <dbReference type="SAM" id="Phobius"/>
    </source>
</evidence>
<dbReference type="EMBL" id="PZJH01000005">
    <property type="protein sequence ID" value="RAK44113.1"/>
    <property type="molecule type" value="Genomic_DNA"/>
</dbReference>
<accession>A0A327ZP33</accession>
<organism evidence="4 5">
    <name type="scientific">Macrococcus epidermidis</name>
    <dbReference type="NCBI Taxonomy" id="1902580"/>
    <lineage>
        <taxon>Bacteria</taxon>
        <taxon>Bacillati</taxon>
        <taxon>Bacillota</taxon>
        <taxon>Bacilli</taxon>
        <taxon>Bacillales</taxon>
        <taxon>Staphylococcaceae</taxon>
        <taxon>Macrococcus</taxon>
    </lineage>
</organism>
<sequence>MYIMKRSEKRGGGCLKWVVLLCLIILIGIGWYISNVYFKVQETANNIQHKIEGRDKSDLRDKAVSIQDKDAISVALFGVDANEERLSAGDKGRSDSIILLSINPKENKSVMISIPRDTYSEMVGKNTQEKIAHAYAYGGAKMAVQSVEKLMNVPIDYYATVNMDGMHKLIGEVGGIDVKSNATFSANGYDFVNGQTVHLDGDKALAFIRARKGDGAGGDFGRQERQQIVIQGLANKIVNVQSVTKLDAILKNIDGNVVTDMSFDDLKGLGLSYRGALDNVKKYQLTGEGTIMADGLWYFLPNEDQKLEVRNLYVENLDL</sequence>
<evidence type="ECO:0000313" key="4">
    <source>
        <dbReference type="EMBL" id="RAK44113.1"/>
    </source>
</evidence>
<keyword evidence="2" id="KW-0812">Transmembrane</keyword>
<feature type="transmembrane region" description="Helical" evidence="2">
    <location>
        <begin position="12"/>
        <end position="33"/>
    </location>
</feature>
<keyword evidence="2" id="KW-1133">Transmembrane helix</keyword>
<evidence type="ECO:0000313" key="5">
    <source>
        <dbReference type="Proteomes" id="UP000249808"/>
    </source>
</evidence>